<feature type="transmembrane region" description="Helical" evidence="1">
    <location>
        <begin position="39"/>
        <end position="60"/>
    </location>
</feature>
<accession>A0AAE6ZFA9</accession>
<feature type="transmembrane region" description="Helical" evidence="1">
    <location>
        <begin position="67"/>
        <end position="90"/>
    </location>
</feature>
<evidence type="ECO:0000313" key="4">
    <source>
        <dbReference type="Proteomes" id="UP000502421"/>
    </source>
</evidence>
<reference evidence="4" key="1">
    <citation type="submission" date="2020-04" db="EMBL/GenBank/DDBJ databases">
        <authorList>
            <person name="Kittiwongwattana C."/>
        </authorList>
    </citation>
    <scope>NUCLEOTIDE SEQUENCE [LARGE SCALE GENOMIC DNA]</scope>
    <source>
        <strain evidence="4">1310</strain>
    </source>
</reference>
<feature type="transmembrane region" description="Helical" evidence="1">
    <location>
        <begin position="7"/>
        <end position="27"/>
    </location>
</feature>
<evidence type="ECO:0000256" key="1">
    <source>
        <dbReference type="SAM" id="Phobius"/>
    </source>
</evidence>
<protein>
    <submittedName>
        <fullName evidence="2">Uncharacterized protein</fullName>
    </submittedName>
</protein>
<reference evidence="2 5" key="2">
    <citation type="submission" date="2020-09" db="EMBL/GenBank/DDBJ databases">
        <authorList>
            <person name="Kittiwongwattana C."/>
        </authorList>
    </citation>
    <scope>NUCLEOTIDE SEQUENCE</scope>
    <source>
        <strain evidence="3 5">1303</strain>
        <strain evidence="2">1310</strain>
    </source>
</reference>
<sequence length="92" mass="10439">MVSLVRKICCSGVIAVFPLFVTALLTFSFQDPIPLLHNWWLGASLLWSAFFYAMISPLFYRKYPLIFRCLISVGLLSFLLGGVAFGYYYLLG</sequence>
<dbReference type="EMBL" id="CP051205">
    <property type="protein sequence ID" value="QJB30512.1"/>
    <property type="molecule type" value="Genomic_DNA"/>
</dbReference>
<organism evidence="2 4">
    <name type="scientific">Chitinophaga oryzae</name>
    <dbReference type="NCBI Taxonomy" id="2725414"/>
    <lineage>
        <taxon>Bacteria</taxon>
        <taxon>Pseudomonadati</taxon>
        <taxon>Bacteroidota</taxon>
        <taxon>Chitinophagia</taxon>
        <taxon>Chitinophagales</taxon>
        <taxon>Chitinophagaceae</taxon>
        <taxon>Chitinophaga</taxon>
    </lineage>
</organism>
<dbReference type="AlphaFoldDB" id="A0AAE6ZFA9"/>
<proteinExistence type="predicted"/>
<name>A0AAE6ZFA9_9BACT</name>
<dbReference type="KEGG" id="coy:HF329_04030"/>
<evidence type="ECO:0000313" key="5">
    <source>
        <dbReference type="Proteomes" id="UP000503144"/>
    </source>
</evidence>
<keyword evidence="5" id="KW-1185">Reference proteome</keyword>
<keyword evidence="1" id="KW-0812">Transmembrane</keyword>
<evidence type="ECO:0000313" key="2">
    <source>
        <dbReference type="EMBL" id="QJB30512.1"/>
    </source>
</evidence>
<keyword evidence="1" id="KW-1133">Transmembrane helix</keyword>
<evidence type="ECO:0000313" key="3">
    <source>
        <dbReference type="EMBL" id="QJB37011.1"/>
    </source>
</evidence>
<dbReference type="Proteomes" id="UP000503144">
    <property type="component" value="Chromosome"/>
</dbReference>
<gene>
    <name evidence="3" type="ORF">HF324_03730</name>
    <name evidence="2" type="ORF">HF329_04030</name>
</gene>
<dbReference type="RefSeq" id="WP_168802792.1">
    <property type="nucleotide sequence ID" value="NZ_CP051204.2"/>
</dbReference>
<dbReference type="EMBL" id="CP051204">
    <property type="protein sequence ID" value="QJB37011.1"/>
    <property type="molecule type" value="Genomic_DNA"/>
</dbReference>
<keyword evidence="1" id="KW-0472">Membrane</keyword>
<dbReference type="Proteomes" id="UP000502421">
    <property type="component" value="Chromosome"/>
</dbReference>